<proteinExistence type="predicted"/>
<reference evidence="3 4" key="1">
    <citation type="journal article" date="2015" name="Proc. Natl. Acad. Sci. U.S.A.">
        <title>Cultivation of a human-associated TM7 phylotype reveals a reduced genome and epibiotic parasitic lifestyle.</title>
        <authorList>
            <person name="He X."/>
            <person name="McLean J.S."/>
            <person name="Edlund A."/>
            <person name="Yooseph S."/>
            <person name="Hall A.P."/>
            <person name="Liu S.Y."/>
            <person name="Dorrestein P.C."/>
            <person name="Esquenazi E."/>
            <person name="Hunter R.C."/>
            <person name="Cheng G."/>
            <person name="Nelson K.E."/>
            <person name="Lux R."/>
            <person name="Shi W."/>
        </authorList>
    </citation>
    <scope>NUCLEOTIDE SEQUENCE [LARGE SCALE GENOMIC DNA]</scope>
    <source>
        <strain evidence="3 4">TM7x</strain>
    </source>
</reference>
<feature type="transmembrane region" description="Helical" evidence="2">
    <location>
        <begin position="65"/>
        <end position="85"/>
    </location>
</feature>
<keyword evidence="2" id="KW-1133">Transmembrane helix</keyword>
<evidence type="ECO:0000256" key="1">
    <source>
        <dbReference type="SAM" id="MobiDB-lite"/>
    </source>
</evidence>
<sequence>MPKQEPQQPQYAPQPDPNAQYGPVPQSQNTPYEQQPVNQQYFAQPQAAPVQYVVMAESLKGVKGWLMFFVVCFVIGGIGNIGMFFNAIMNLSQPENIISLIFSPILAVLSICAVVFIAMQKRLGKWLAVATLITAGINNTASMIALHASGKSGEDTPTLIAGIITMLILEGLVILYFFVSRRVKETLVN</sequence>
<keyword evidence="4" id="KW-1185">Reference proteome</keyword>
<evidence type="ECO:0000256" key="2">
    <source>
        <dbReference type="SAM" id="Phobius"/>
    </source>
</evidence>
<dbReference type="RefSeq" id="WP_039327493.1">
    <property type="nucleotide sequence ID" value="NZ_CP007496.1"/>
</dbReference>
<name>A0A6S4GRT0_9BACT</name>
<dbReference type="KEGG" id="sox:TM7x_02195"/>
<organism evidence="3 4">
    <name type="scientific">Candidatus Nanosynbacter lyticus</name>
    <dbReference type="NCBI Taxonomy" id="2093824"/>
    <lineage>
        <taxon>Bacteria</taxon>
        <taxon>Candidatus Saccharimonadota</taxon>
        <taxon>Candidatus Saccharimonadia</taxon>
        <taxon>Candidatus Nanosynbacterales</taxon>
        <taxon>Candidatus Nanosynbacteraceae</taxon>
        <taxon>Candidatus Nanosynbacter</taxon>
    </lineage>
</organism>
<feature type="region of interest" description="Disordered" evidence="1">
    <location>
        <begin position="1"/>
        <end position="31"/>
    </location>
</feature>
<protein>
    <submittedName>
        <fullName evidence="3">Uncharacterized protein</fullName>
    </submittedName>
</protein>
<feature type="compositionally biased region" description="Low complexity" evidence="1">
    <location>
        <begin position="1"/>
        <end position="20"/>
    </location>
</feature>
<feature type="transmembrane region" description="Helical" evidence="2">
    <location>
        <begin position="158"/>
        <end position="179"/>
    </location>
</feature>
<evidence type="ECO:0000313" key="3">
    <source>
        <dbReference type="EMBL" id="AJA06836.1"/>
    </source>
</evidence>
<accession>A0A6S4GRT0</accession>
<keyword evidence="2" id="KW-0472">Membrane</keyword>
<gene>
    <name evidence="3" type="ORF">TM7x_02195</name>
</gene>
<keyword evidence="2" id="KW-0812">Transmembrane</keyword>
<evidence type="ECO:0000313" key="4">
    <source>
        <dbReference type="Proteomes" id="UP000030902"/>
    </source>
</evidence>
<dbReference type="Proteomes" id="UP000030902">
    <property type="component" value="Chromosome"/>
</dbReference>
<feature type="transmembrane region" description="Helical" evidence="2">
    <location>
        <begin position="97"/>
        <end position="119"/>
    </location>
</feature>
<feature type="transmembrane region" description="Helical" evidence="2">
    <location>
        <begin position="126"/>
        <end position="146"/>
    </location>
</feature>
<dbReference type="AlphaFoldDB" id="A0A6S4GRT0"/>
<dbReference type="EMBL" id="CP007496">
    <property type="protein sequence ID" value="AJA06836.1"/>
    <property type="molecule type" value="Genomic_DNA"/>
</dbReference>